<keyword evidence="7 11" id="KW-0067">ATP-binding</keyword>
<dbReference type="KEGG" id="flh:EJ997_00595"/>
<protein>
    <submittedName>
        <fullName evidence="11">ABC transporter ATP-binding protein</fullName>
    </submittedName>
</protein>
<dbReference type="Gene3D" id="3.40.50.300">
    <property type="entry name" value="P-loop containing nucleotide triphosphate hydrolases"/>
    <property type="match status" value="1"/>
</dbReference>
<accession>A0A3S9PUJ1</accession>
<dbReference type="CDD" id="cd03257">
    <property type="entry name" value="ABC_NikE_OppD_transporters"/>
    <property type="match status" value="1"/>
</dbReference>
<dbReference type="PROSITE" id="PS50893">
    <property type="entry name" value="ABC_TRANSPORTER_2"/>
    <property type="match status" value="1"/>
</dbReference>
<evidence type="ECO:0000256" key="6">
    <source>
        <dbReference type="ARBA" id="ARBA00022741"/>
    </source>
</evidence>
<dbReference type="Pfam" id="PF00005">
    <property type="entry name" value="ABC_tran"/>
    <property type="match status" value="1"/>
</dbReference>
<dbReference type="InterPro" id="IPR003593">
    <property type="entry name" value="AAA+_ATPase"/>
</dbReference>
<proteinExistence type="inferred from homology"/>
<dbReference type="Proteomes" id="UP000280344">
    <property type="component" value="Chromosome"/>
</dbReference>
<dbReference type="GO" id="GO:0005524">
    <property type="term" value="F:ATP binding"/>
    <property type="evidence" value="ECO:0007669"/>
    <property type="project" value="UniProtKB-KW"/>
</dbReference>
<dbReference type="SUPFAM" id="SSF52540">
    <property type="entry name" value="P-loop containing nucleoside triphosphate hydrolases"/>
    <property type="match status" value="1"/>
</dbReference>
<keyword evidence="12" id="KW-1185">Reference proteome</keyword>
<dbReference type="PROSITE" id="PS00211">
    <property type="entry name" value="ABC_TRANSPORTER_1"/>
    <property type="match status" value="1"/>
</dbReference>
<evidence type="ECO:0000256" key="2">
    <source>
        <dbReference type="ARBA" id="ARBA00005417"/>
    </source>
</evidence>
<keyword evidence="5" id="KW-0997">Cell inner membrane</keyword>
<dbReference type="InterPro" id="IPR017871">
    <property type="entry name" value="ABC_transporter-like_CS"/>
</dbReference>
<dbReference type="InterPro" id="IPR027417">
    <property type="entry name" value="P-loop_NTPase"/>
</dbReference>
<dbReference type="AlphaFoldDB" id="A0A3S9PUJ1"/>
<evidence type="ECO:0000256" key="8">
    <source>
        <dbReference type="ARBA" id="ARBA00022967"/>
    </source>
</evidence>
<comment type="similarity">
    <text evidence="2">Belongs to the ABC transporter superfamily.</text>
</comment>
<comment type="subcellular location">
    <subcellularLocation>
        <location evidence="1">Cell membrane</location>
        <topology evidence="1">Peripheral membrane protein</topology>
    </subcellularLocation>
</comment>
<keyword evidence="6" id="KW-0547">Nucleotide-binding</keyword>
<evidence type="ECO:0000313" key="11">
    <source>
        <dbReference type="EMBL" id="AZQ76040.1"/>
    </source>
</evidence>
<dbReference type="EMBL" id="CP034593">
    <property type="protein sequence ID" value="AZQ76040.1"/>
    <property type="molecule type" value="Genomic_DNA"/>
</dbReference>
<dbReference type="InterPro" id="IPR003439">
    <property type="entry name" value="ABC_transporter-like_ATP-bd"/>
</dbReference>
<evidence type="ECO:0000256" key="1">
    <source>
        <dbReference type="ARBA" id="ARBA00004202"/>
    </source>
</evidence>
<evidence type="ECO:0000256" key="3">
    <source>
        <dbReference type="ARBA" id="ARBA00022448"/>
    </source>
</evidence>
<evidence type="ECO:0000256" key="4">
    <source>
        <dbReference type="ARBA" id="ARBA00022475"/>
    </source>
</evidence>
<keyword evidence="4" id="KW-1003">Cell membrane</keyword>
<dbReference type="GO" id="GO:0016887">
    <property type="term" value="F:ATP hydrolysis activity"/>
    <property type="evidence" value="ECO:0007669"/>
    <property type="project" value="InterPro"/>
</dbReference>
<evidence type="ECO:0000259" key="10">
    <source>
        <dbReference type="PROSITE" id="PS50893"/>
    </source>
</evidence>
<evidence type="ECO:0000256" key="9">
    <source>
        <dbReference type="ARBA" id="ARBA00023136"/>
    </source>
</evidence>
<name>A0A3S9PUJ1_9ACTO</name>
<dbReference type="InterPro" id="IPR050388">
    <property type="entry name" value="ABC_Ni/Peptide_Import"/>
</dbReference>
<dbReference type="GO" id="GO:0005886">
    <property type="term" value="C:plasma membrane"/>
    <property type="evidence" value="ECO:0007669"/>
    <property type="project" value="UniProtKB-SubCell"/>
</dbReference>
<gene>
    <name evidence="11" type="ORF">EJ997_00595</name>
</gene>
<dbReference type="OrthoDB" id="3677453at2"/>
<keyword evidence="8" id="KW-1278">Translocase</keyword>
<keyword evidence="3" id="KW-0813">Transport</keyword>
<dbReference type="SMART" id="SM00382">
    <property type="entry name" value="AAA"/>
    <property type="match status" value="1"/>
</dbReference>
<organism evidence="11 12">
    <name type="scientific">Flaviflexus ciconiae</name>
    <dbReference type="NCBI Taxonomy" id="2496867"/>
    <lineage>
        <taxon>Bacteria</taxon>
        <taxon>Bacillati</taxon>
        <taxon>Actinomycetota</taxon>
        <taxon>Actinomycetes</taxon>
        <taxon>Actinomycetales</taxon>
        <taxon>Actinomycetaceae</taxon>
        <taxon>Flaviflexus</taxon>
    </lineage>
</organism>
<dbReference type="PANTHER" id="PTHR43297">
    <property type="entry name" value="OLIGOPEPTIDE TRANSPORT ATP-BINDING PROTEIN APPD"/>
    <property type="match status" value="1"/>
</dbReference>
<evidence type="ECO:0000256" key="5">
    <source>
        <dbReference type="ARBA" id="ARBA00022519"/>
    </source>
</evidence>
<dbReference type="PANTHER" id="PTHR43297:SF14">
    <property type="entry name" value="ATPASE AAA-TYPE CORE DOMAIN-CONTAINING PROTEIN"/>
    <property type="match status" value="1"/>
</dbReference>
<feature type="domain" description="ABC transporter" evidence="10">
    <location>
        <begin position="22"/>
        <end position="275"/>
    </location>
</feature>
<dbReference type="RefSeq" id="WP_126702849.1">
    <property type="nucleotide sequence ID" value="NZ_CP034593.1"/>
</dbReference>
<keyword evidence="9" id="KW-0472">Membrane</keyword>
<sequence length="298" mass="33205">MSTLPLTTADHEEYLRTHTPVLSASSISVTYHVQPPVRAVQNVDLVLNRGEILGLAGESGCGKSTLAYGINRLLKPPATLTSGDVTFHDRDGTDIAVTQLDGDDLRAFRWNKISMVFQGAMNALNPVLSVRAQLHDVFKTHRPNMSKKAKEEASRKLLEIVGVDPERINAFAHELSGGMRQRVMIAMALALNPQVMIMDEPTTALDVVVQREILREIMKLREQLDFAVIFITHDLPLLLEISDRIAIMREGRIVELNTAQSIYENPQHEYAKKLLGSFPALFGDEGAFVRGQSEEVRR</sequence>
<evidence type="ECO:0000313" key="12">
    <source>
        <dbReference type="Proteomes" id="UP000280344"/>
    </source>
</evidence>
<evidence type="ECO:0000256" key="7">
    <source>
        <dbReference type="ARBA" id="ARBA00022840"/>
    </source>
</evidence>
<reference evidence="11 12" key="1">
    <citation type="submission" date="2018-12" db="EMBL/GenBank/DDBJ databases">
        <title>Complete genome sequence of Flaviflexus sp. H23T48.</title>
        <authorList>
            <person name="Bae J.-W."/>
            <person name="Lee J.-Y."/>
        </authorList>
    </citation>
    <scope>NUCLEOTIDE SEQUENCE [LARGE SCALE GENOMIC DNA]</scope>
    <source>
        <strain evidence="11 12">H23T48</strain>
    </source>
</reference>